<feature type="domain" description="4Fe-4S ferredoxin-type" evidence="1">
    <location>
        <begin position="143"/>
        <end position="172"/>
    </location>
</feature>
<sequence length="218" mass="23821">MVVIPVNIDFRKYPVVLPFDMAKMLIEQSSCMSLARVCACRDRRECKKHSKELSCIYLGPGSKDIVKNGSAKEICKEDALSRLNLAKEEGLVSMVIWSSAELRQPGVDTGRTLELCSCCSCCCIPYRTENMSRAYIDDIVGLGAANVASPEKCAGCKICEAMCPFKAIKADGDGPVINADRCKGCGVCEKVCKAGSIEIIPYPELRDEYSTLLLSVIR</sequence>
<accession>A0AAP2RDW4</accession>
<dbReference type="EMBL" id="PGCK01000005">
    <property type="protein sequence ID" value="MCD1294845.1"/>
    <property type="molecule type" value="Genomic_DNA"/>
</dbReference>
<dbReference type="PROSITE" id="PS51379">
    <property type="entry name" value="4FE4S_FER_2"/>
    <property type="match status" value="2"/>
</dbReference>
<keyword evidence="3" id="KW-1185">Reference proteome</keyword>
<organism evidence="2 3">
    <name type="scientific">Methanooceanicella nereidis</name>
    <dbReference type="NCBI Taxonomy" id="2052831"/>
    <lineage>
        <taxon>Archaea</taxon>
        <taxon>Methanobacteriati</taxon>
        <taxon>Methanobacteriota</taxon>
        <taxon>Stenosarchaea group</taxon>
        <taxon>Methanomicrobia</taxon>
        <taxon>Methanocellales</taxon>
        <taxon>Methanocellaceae</taxon>
        <taxon>Methanooceanicella</taxon>
    </lineage>
</organism>
<dbReference type="AlphaFoldDB" id="A0AAP2RDW4"/>
<evidence type="ECO:0000313" key="3">
    <source>
        <dbReference type="Proteomes" id="UP001320159"/>
    </source>
</evidence>
<dbReference type="GO" id="GO:0016491">
    <property type="term" value="F:oxidoreductase activity"/>
    <property type="evidence" value="ECO:0007669"/>
    <property type="project" value="UniProtKB-ARBA"/>
</dbReference>
<dbReference type="RefSeq" id="WP_230741679.1">
    <property type="nucleotide sequence ID" value="NZ_PGCK01000005.1"/>
</dbReference>
<reference evidence="2 3" key="1">
    <citation type="submission" date="2017-11" db="EMBL/GenBank/DDBJ databases">
        <title>Isolation and Characterization of Family Methanocellaceae Species from Potential Methane Hydrate Area Offshore Southwestern Taiwan.</title>
        <authorList>
            <person name="Zhang W.-L."/>
            <person name="Chen W.-C."/>
            <person name="Lai M.-C."/>
            <person name="Chen S.-C."/>
        </authorList>
    </citation>
    <scope>NUCLEOTIDE SEQUENCE [LARGE SCALE GENOMIC DNA]</scope>
    <source>
        <strain evidence="2 3">CWC-04</strain>
    </source>
</reference>
<dbReference type="Pfam" id="PF12838">
    <property type="entry name" value="Fer4_7"/>
    <property type="match status" value="1"/>
</dbReference>
<feature type="domain" description="4Fe-4S ferredoxin-type" evidence="1">
    <location>
        <begin position="173"/>
        <end position="202"/>
    </location>
</feature>
<evidence type="ECO:0000259" key="1">
    <source>
        <dbReference type="PROSITE" id="PS51379"/>
    </source>
</evidence>
<protein>
    <submittedName>
        <fullName evidence="2">4Fe-4S ferredoxin</fullName>
    </submittedName>
</protein>
<dbReference type="InterPro" id="IPR017900">
    <property type="entry name" value="4Fe4S_Fe_S_CS"/>
</dbReference>
<dbReference type="SUPFAM" id="SSF54862">
    <property type="entry name" value="4Fe-4S ferredoxins"/>
    <property type="match status" value="1"/>
</dbReference>
<proteinExistence type="predicted"/>
<dbReference type="Proteomes" id="UP001320159">
    <property type="component" value="Unassembled WGS sequence"/>
</dbReference>
<name>A0AAP2RDW4_9EURY</name>
<gene>
    <name evidence="2" type="ORF">CUJ83_07515</name>
</gene>
<dbReference type="Gene3D" id="3.30.70.20">
    <property type="match status" value="1"/>
</dbReference>
<comment type="caution">
    <text evidence="2">The sequence shown here is derived from an EMBL/GenBank/DDBJ whole genome shotgun (WGS) entry which is preliminary data.</text>
</comment>
<evidence type="ECO:0000313" key="2">
    <source>
        <dbReference type="EMBL" id="MCD1294845.1"/>
    </source>
</evidence>
<dbReference type="InterPro" id="IPR017896">
    <property type="entry name" value="4Fe4S_Fe-S-bd"/>
</dbReference>
<dbReference type="PROSITE" id="PS00198">
    <property type="entry name" value="4FE4S_FER_1"/>
    <property type="match status" value="1"/>
</dbReference>